<evidence type="ECO:0000256" key="3">
    <source>
        <dbReference type="ARBA" id="ARBA00022692"/>
    </source>
</evidence>
<dbReference type="InterPro" id="IPR001204">
    <property type="entry name" value="Phos_transporter"/>
</dbReference>
<keyword evidence="3 6" id="KW-0812">Transmembrane</keyword>
<dbReference type="PANTHER" id="PTHR11101">
    <property type="entry name" value="PHOSPHATE TRANSPORTER"/>
    <property type="match status" value="1"/>
</dbReference>
<evidence type="ECO:0000256" key="4">
    <source>
        <dbReference type="ARBA" id="ARBA00022989"/>
    </source>
</evidence>
<organism evidence="7">
    <name type="scientific">marine metagenome</name>
    <dbReference type="NCBI Taxonomy" id="408172"/>
    <lineage>
        <taxon>unclassified sequences</taxon>
        <taxon>metagenomes</taxon>
        <taxon>ecological metagenomes</taxon>
    </lineage>
</organism>
<name>A0A382DA37_9ZZZZ</name>
<dbReference type="PANTHER" id="PTHR11101:SF80">
    <property type="entry name" value="PHOSPHATE TRANSPORTER"/>
    <property type="match status" value="1"/>
</dbReference>
<evidence type="ECO:0000313" key="7">
    <source>
        <dbReference type="EMBL" id="SVB34884.1"/>
    </source>
</evidence>
<feature type="transmembrane region" description="Helical" evidence="6">
    <location>
        <begin position="214"/>
        <end position="233"/>
    </location>
</feature>
<feature type="transmembrane region" description="Helical" evidence="6">
    <location>
        <begin position="390"/>
        <end position="411"/>
    </location>
</feature>
<feature type="transmembrane region" description="Helical" evidence="6">
    <location>
        <begin position="363"/>
        <end position="383"/>
    </location>
</feature>
<dbReference type="GO" id="GO:0016020">
    <property type="term" value="C:membrane"/>
    <property type="evidence" value="ECO:0007669"/>
    <property type="project" value="UniProtKB-SubCell"/>
</dbReference>
<keyword evidence="4 6" id="KW-1133">Transmembrane helix</keyword>
<feature type="transmembrane region" description="Helical" evidence="6">
    <location>
        <begin position="43"/>
        <end position="65"/>
    </location>
</feature>
<dbReference type="EMBL" id="UINC01038210">
    <property type="protein sequence ID" value="SVB34884.1"/>
    <property type="molecule type" value="Genomic_DNA"/>
</dbReference>
<evidence type="ECO:0008006" key="8">
    <source>
        <dbReference type="Google" id="ProtNLM"/>
    </source>
</evidence>
<keyword evidence="2" id="KW-0813">Transport</keyword>
<proteinExistence type="predicted"/>
<evidence type="ECO:0000256" key="1">
    <source>
        <dbReference type="ARBA" id="ARBA00004141"/>
    </source>
</evidence>
<feature type="transmembrane region" description="Helical" evidence="6">
    <location>
        <begin position="12"/>
        <end position="31"/>
    </location>
</feature>
<evidence type="ECO:0000256" key="6">
    <source>
        <dbReference type="SAM" id="Phobius"/>
    </source>
</evidence>
<sequence length="417" mass="43567">MDFLSEIPIEVWIAGVLGLYMAWAIGANDVANAMGTSVGSGALTVGGAILVAAIFEFAGAFFAGGHVTDTVRKGMLDMALVDREQLIYGMLAALASAGTLLIGATRFGLPVSTTHSIVGAIVGFGAVGVGLDAVNWGKVGQIALSWLTSPLLAGIIAFIIFQITRSRILDTKDPIRQVRKLGPVFFFFVFFIIGLVTLFKGLKPLKLDLDLTEALIGSVILGFVGAGLGTILIRRVHLGAKDPNHRFSQVERIFVVLQILTACAIAFAHGSNDVANAIGPLAAVAYAVQDLDLGGKAPVEPWMLAIGGIGIVVGLATWGYRVMETVGKRITELTPSRGFAAQLAAATTIVLASRLGIPISTTHTLVGAVLGVGLARGISALDLRVVGKIIASWVATLPIAAGLSIFFYFFFKGLLTP</sequence>
<gene>
    <name evidence="7" type="ORF">METZ01_LOCUS187738</name>
</gene>
<evidence type="ECO:0000256" key="2">
    <source>
        <dbReference type="ARBA" id="ARBA00022448"/>
    </source>
</evidence>
<reference evidence="7" key="1">
    <citation type="submission" date="2018-05" db="EMBL/GenBank/DDBJ databases">
        <authorList>
            <person name="Lanie J.A."/>
            <person name="Ng W.-L."/>
            <person name="Kazmierczak K.M."/>
            <person name="Andrzejewski T.M."/>
            <person name="Davidsen T.M."/>
            <person name="Wayne K.J."/>
            <person name="Tettelin H."/>
            <person name="Glass J.I."/>
            <person name="Rusch D."/>
            <person name="Podicherti R."/>
            <person name="Tsui H.-C.T."/>
            <person name="Winkler M.E."/>
        </authorList>
    </citation>
    <scope>NUCLEOTIDE SEQUENCE</scope>
</reference>
<feature type="transmembrane region" description="Helical" evidence="6">
    <location>
        <begin position="184"/>
        <end position="202"/>
    </location>
</feature>
<dbReference type="GO" id="GO:0005315">
    <property type="term" value="F:phosphate transmembrane transporter activity"/>
    <property type="evidence" value="ECO:0007669"/>
    <property type="project" value="InterPro"/>
</dbReference>
<keyword evidence="5 6" id="KW-0472">Membrane</keyword>
<dbReference type="Pfam" id="PF01384">
    <property type="entry name" value="PHO4"/>
    <property type="match status" value="1"/>
</dbReference>
<comment type="subcellular location">
    <subcellularLocation>
        <location evidence="1">Membrane</location>
        <topology evidence="1">Multi-pass membrane protein</topology>
    </subcellularLocation>
</comment>
<accession>A0A382DA37</accession>
<dbReference type="AlphaFoldDB" id="A0A382DA37"/>
<dbReference type="GO" id="GO:0035435">
    <property type="term" value="P:phosphate ion transmembrane transport"/>
    <property type="evidence" value="ECO:0007669"/>
    <property type="project" value="TreeGrafter"/>
</dbReference>
<feature type="transmembrane region" description="Helical" evidence="6">
    <location>
        <begin position="85"/>
        <end position="105"/>
    </location>
</feature>
<feature type="transmembrane region" description="Helical" evidence="6">
    <location>
        <begin position="253"/>
        <end position="271"/>
    </location>
</feature>
<feature type="transmembrane region" description="Helical" evidence="6">
    <location>
        <begin position="301"/>
        <end position="318"/>
    </location>
</feature>
<feature type="transmembrane region" description="Helical" evidence="6">
    <location>
        <begin position="143"/>
        <end position="163"/>
    </location>
</feature>
<evidence type="ECO:0000256" key="5">
    <source>
        <dbReference type="ARBA" id="ARBA00023136"/>
    </source>
</evidence>
<protein>
    <recommendedName>
        <fullName evidence="8">Phosphate transporter</fullName>
    </recommendedName>
</protein>